<dbReference type="EMBL" id="VSSQ01000155">
    <property type="protein sequence ID" value="MPL81851.1"/>
    <property type="molecule type" value="Genomic_DNA"/>
</dbReference>
<evidence type="ECO:0000313" key="1">
    <source>
        <dbReference type="EMBL" id="MPL81851.1"/>
    </source>
</evidence>
<comment type="caution">
    <text evidence="1">The sequence shown here is derived from an EMBL/GenBank/DDBJ whole genome shotgun (WGS) entry which is preliminary data.</text>
</comment>
<reference evidence="1" key="1">
    <citation type="submission" date="2019-08" db="EMBL/GenBank/DDBJ databases">
        <authorList>
            <person name="Kucharzyk K."/>
            <person name="Murdoch R.W."/>
            <person name="Higgins S."/>
            <person name="Loffler F."/>
        </authorList>
    </citation>
    <scope>NUCLEOTIDE SEQUENCE</scope>
</reference>
<gene>
    <name evidence="1" type="ORF">SDC9_27782</name>
</gene>
<protein>
    <submittedName>
        <fullName evidence="1">Uncharacterized protein</fullName>
    </submittedName>
</protein>
<proteinExistence type="predicted"/>
<dbReference type="AlphaFoldDB" id="A0A644USL3"/>
<sequence length="68" mass="7914">MDTFAKWLEEIFANDDKYLPKLISSLSDSEIADMLLNKTIVLSEICIYLSLTKARPIAYILEQRIKNY</sequence>
<name>A0A644USL3_9ZZZZ</name>
<accession>A0A644USL3</accession>
<organism evidence="1">
    <name type="scientific">bioreactor metagenome</name>
    <dbReference type="NCBI Taxonomy" id="1076179"/>
    <lineage>
        <taxon>unclassified sequences</taxon>
        <taxon>metagenomes</taxon>
        <taxon>ecological metagenomes</taxon>
    </lineage>
</organism>